<gene>
    <name evidence="2" type="ORF">GIL414_LOCUS5316</name>
</gene>
<dbReference type="EMBL" id="CAJOBJ010001386">
    <property type="protein sequence ID" value="CAF3876485.1"/>
    <property type="molecule type" value="Genomic_DNA"/>
</dbReference>
<feature type="region of interest" description="Disordered" evidence="1">
    <location>
        <begin position="1"/>
        <end position="22"/>
    </location>
</feature>
<feature type="compositionally biased region" description="Polar residues" evidence="1">
    <location>
        <begin position="235"/>
        <end position="255"/>
    </location>
</feature>
<reference evidence="2" key="1">
    <citation type="submission" date="2021-02" db="EMBL/GenBank/DDBJ databases">
        <authorList>
            <person name="Nowell W R."/>
        </authorList>
    </citation>
    <scope>NUCLEOTIDE SEQUENCE</scope>
</reference>
<protein>
    <submittedName>
        <fullName evidence="2">Uncharacterized protein</fullName>
    </submittedName>
</protein>
<organism evidence="2 3">
    <name type="scientific">Rotaria magnacalcarata</name>
    <dbReference type="NCBI Taxonomy" id="392030"/>
    <lineage>
        <taxon>Eukaryota</taxon>
        <taxon>Metazoa</taxon>
        <taxon>Spiralia</taxon>
        <taxon>Gnathifera</taxon>
        <taxon>Rotifera</taxon>
        <taxon>Eurotatoria</taxon>
        <taxon>Bdelloidea</taxon>
        <taxon>Philodinida</taxon>
        <taxon>Philodinidae</taxon>
        <taxon>Rotaria</taxon>
    </lineage>
</organism>
<proteinExistence type="predicted"/>
<feature type="region of interest" description="Disordered" evidence="1">
    <location>
        <begin position="173"/>
        <end position="207"/>
    </location>
</feature>
<name>A0A8S2L6G6_9BILA</name>
<feature type="region of interest" description="Disordered" evidence="1">
    <location>
        <begin position="235"/>
        <end position="257"/>
    </location>
</feature>
<comment type="caution">
    <text evidence="2">The sequence shown here is derived from an EMBL/GenBank/DDBJ whole genome shotgun (WGS) entry which is preliminary data.</text>
</comment>
<evidence type="ECO:0000313" key="3">
    <source>
        <dbReference type="Proteomes" id="UP000681720"/>
    </source>
</evidence>
<sequence>MDLDPMISSSQEDYSYSDYDNRPIRPMNQEALNETLAKLPILIDEDDYNNRTNGSSDSSISIKARLTNRRQPILAYSTRRKNNLQSSSTSNTNSNQSLLHVNTTIGTPKSNKRKLGGCTPTVTPSANKVIKQLDCRQELIQLKEENKLIAQAKENLQIECALLKNKKSINKSTLTNGRMPLKGTSTDRPRTAGSILPTNTNTNTKTEPNRSKTITKMLVTRGTKQDELTTIPSSSVNMTLNKSNSPTGSSTSTKKLPQFKSKIKPNVIIEDKKKSVSSVPLIEKRTSLISTRTRSKVVPMKS</sequence>
<evidence type="ECO:0000256" key="1">
    <source>
        <dbReference type="SAM" id="MobiDB-lite"/>
    </source>
</evidence>
<evidence type="ECO:0000313" key="2">
    <source>
        <dbReference type="EMBL" id="CAF3876485.1"/>
    </source>
</evidence>
<feature type="compositionally biased region" description="Low complexity" evidence="1">
    <location>
        <begin position="8"/>
        <end position="18"/>
    </location>
</feature>
<accession>A0A8S2L6G6</accession>
<dbReference type="Proteomes" id="UP000681720">
    <property type="component" value="Unassembled WGS sequence"/>
</dbReference>
<feature type="region of interest" description="Disordered" evidence="1">
    <location>
        <begin position="78"/>
        <end position="98"/>
    </location>
</feature>
<dbReference type="AlphaFoldDB" id="A0A8S2L6G6"/>
<feature type="compositionally biased region" description="Low complexity" evidence="1">
    <location>
        <begin position="83"/>
        <end position="98"/>
    </location>
</feature>